<proteinExistence type="predicted"/>
<evidence type="ECO:0000256" key="1">
    <source>
        <dbReference type="ARBA" id="ARBA00004141"/>
    </source>
</evidence>
<dbReference type="GO" id="GO:0016020">
    <property type="term" value="C:membrane"/>
    <property type="evidence" value="ECO:0007669"/>
    <property type="project" value="UniProtKB-SubCell"/>
</dbReference>
<feature type="transmembrane region" description="Helical" evidence="6">
    <location>
        <begin position="154"/>
        <end position="173"/>
    </location>
</feature>
<evidence type="ECO:0000313" key="9">
    <source>
        <dbReference type="Proteomes" id="UP001501729"/>
    </source>
</evidence>
<keyword evidence="9" id="KW-1185">Reference proteome</keyword>
<feature type="transmembrane region" description="Helical" evidence="6">
    <location>
        <begin position="12"/>
        <end position="31"/>
    </location>
</feature>
<evidence type="ECO:0000256" key="3">
    <source>
        <dbReference type="ARBA" id="ARBA00022692"/>
    </source>
</evidence>
<dbReference type="AlphaFoldDB" id="A0AAV3UIL4"/>
<dbReference type="GeneID" id="68616416"/>
<evidence type="ECO:0000256" key="6">
    <source>
        <dbReference type="SAM" id="Phobius"/>
    </source>
</evidence>
<evidence type="ECO:0000313" key="8">
    <source>
        <dbReference type="EMBL" id="GAA5051946.1"/>
    </source>
</evidence>
<feature type="transmembrane region" description="Helical" evidence="6">
    <location>
        <begin position="193"/>
        <end position="211"/>
    </location>
</feature>
<feature type="transmembrane region" description="Helical" evidence="6">
    <location>
        <begin position="250"/>
        <end position="280"/>
    </location>
</feature>
<evidence type="ECO:0000256" key="4">
    <source>
        <dbReference type="ARBA" id="ARBA00022989"/>
    </source>
</evidence>
<accession>A0AAV3UIL4</accession>
<sequence>MIDVMDAAMPLSGTALGLIGYAVIALVLLLVIWKQLYVIPTLIIAPVSGALIAGFSLEQIGSFTESGLQGIVGIVAMFAFAVWYFSLMREYGLFDPLVKRVIQGVANRPAMLTVGTVIIAMMTHLDGSGATTMLITIPAMIPLYDALNVDRKILAALVGLTAGTMNMVPWGGVVVRGVSAIDPATIANVYNPMIPAHLAGLAMVLGISYRFSLNIRDDVSGFQQSQRRQLVNTALEGREGEIDWMWGINAVLTVLVIGALISGITSPAVAFMLGLVAALVINVREYDQQKEILEKYAADVMTYVGILFAAGVLIGVLQESKMIEEMARILLMIIPDTLGNFLPVVLGVIAMPASLLFSPDAFYFGVLPVVAETGTQFGFSQVAMVRAAIVGQMTVGFPISPLTGATFLLIGLAEVELGEHIRFTFSYMWLTSLVILAVGILTGGIPI</sequence>
<feature type="transmembrane region" description="Helical" evidence="6">
    <location>
        <begin position="300"/>
        <end position="317"/>
    </location>
</feature>
<dbReference type="InterPro" id="IPR004680">
    <property type="entry name" value="Cit_transptr-like_dom"/>
</dbReference>
<evidence type="ECO:0000259" key="7">
    <source>
        <dbReference type="Pfam" id="PF03600"/>
    </source>
</evidence>
<keyword evidence="2" id="KW-0813">Transport</keyword>
<feature type="transmembrane region" description="Helical" evidence="6">
    <location>
        <begin position="425"/>
        <end position="445"/>
    </location>
</feature>
<keyword evidence="3 6" id="KW-0812">Transmembrane</keyword>
<evidence type="ECO:0000256" key="5">
    <source>
        <dbReference type="ARBA" id="ARBA00023136"/>
    </source>
</evidence>
<organism evidence="8 9">
    <name type="scientific">Haladaptatus pallidirubidus</name>
    <dbReference type="NCBI Taxonomy" id="1008152"/>
    <lineage>
        <taxon>Archaea</taxon>
        <taxon>Methanobacteriati</taxon>
        <taxon>Methanobacteriota</taxon>
        <taxon>Stenosarchaea group</taxon>
        <taxon>Halobacteria</taxon>
        <taxon>Halobacteriales</taxon>
        <taxon>Haladaptataceae</taxon>
        <taxon>Haladaptatus</taxon>
    </lineage>
</organism>
<feature type="transmembrane region" description="Helical" evidence="6">
    <location>
        <begin position="36"/>
        <end position="55"/>
    </location>
</feature>
<feature type="transmembrane region" description="Helical" evidence="6">
    <location>
        <begin position="129"/>
        <end position="147"/>
    </location>
</feature>
<evidence type="ECO:0000256" key="2">
    <source>
        <dbReference type="ARBA" id="ARBA00022448"/>
    </source>
</evidence>
<reference evidence="8 9" key="1">
    <citation type="journal article" date="2019" name="Int. J. Syst. Evol. Microbiol.">
        <title>The Global Catalogue of Microorganisms (GCM) 10K type strain sequencing project: providing services to taxonomists for standard genome sequencing and annotation.</title>
        <authorList>
            <consortium name="The Broad Institute Genomics Platform"/>
            <consortium name="The Broad Institute Genome Sequencing Center for Infectious Disease"/>
            <person name="Wu L."/>
            <person name="Ma J."/>
        </authorList>
    </citation>
    <scope>NUCLEOTIDE SEQUENCE [LARGE SCALE GENOMIC DNA]</scope>
    <source>
        <strain evidence="8 9">JCM 17504</strain>
    </source>
</reference>
<keyword evidence="5 6" id="KW-0472">Membrane</keyword>
<feature type="domain" description="Citrate transporter-like" evidence="7">
    <location>
        <begin position="19"/>
        <end position="391"/>
    </location>
</feature>
<dbReference type="GO" id="GO:0015137">
    <property type="term" value="F:citrate transmembrane transporter activity"/>
    <property type="evidence" value="ECO:0007669"/>
    <property type="project" value="InterPro"/>
</dbReference>
<dbReference type="NCBIfam" id="TIGR00784">
    <property type="entry name" value="citMHS"/>
    <property type="match status" value="1"/>
</dbReference>
<feature type="transmembrane region" description="Helical" evidence="6">
    <location>
        <begin position="67"/>
        <end position="85"/>
    </location>
</feature>
<gene>
    <name evidence="8" type="ORF">GCM10025751_27650</name>
</gene>
<name>A0AAV3UIL4_9EURY</name>
<feature type="transmembrane region" description="Helical" evidence="6">
    <location>
        <begin position="395"/>
        <end position="413"/>
    </location>
</feature>
<dbReference type="Pfam" id="PF03600">
    <property type="entry name" value="CitMHS"/>
    <property type="match status" value="1"/>
</dbReference>
<comment type="subcellular location">
    <subcellularLocation>
        <location evidence="1">Membrane</location>
        <topology evidence="1">Multi-pass membrane protein</topology>
    </subcellularLocation>
</comment>
<dbReference type="RefSeq" id="WP_227778056.1">
    <property type="nucleotide sequence ID" value="NZ_BAABKX010000010.1"/>
</dbReference>
<comment type="caution">
    <text evidence="8">The sequence shown here is derived from an EMBL/GenBank/DDBJ whole genome shotgun (WGS) entry which is preliminary data.</text>
</comment>
<feature type="transmembrane region" description="Helical" evidence="6">
    <location>
        <begin position="329"/>
        <end position="355"/>
    </location>
</feature>
<dbReference type="EMBL" id="BAABKX010000010">
    <property type="protein sequence ID" value="GAA5051946.1"/>
    <property type="molecule type" value="Genomic_DNA"/>
</dbReference>
<dbReference type="InterPro" id="IPR014738">
    <property type="entry name" value="Citrate_transporter"/>
</dbReference>
<feature type="transmembrane region" description="Helical" evidence="6">
    <location>
        <begin position="105"/>
        <end position="123"/>
    </location>
</feature>
<protein>
    <submittedName>
        <fullName evidence="8">Citrate:proton symporter</fullName>
    </submittedName>
</protein>
<keyword evidence="4 6" id="KW-1133">Transmembrane helix</keyword>
<dbReference type="Proteomes" id="UP001501729">
    <property type="component" value="Unassembled WGS sequence"/>
</dbReference>